<sequence length="53" mass="5916">MNARLVELVDTSDLKSDSSIKSIGSSPITSKIFVTKKLFCQNDGIGRHARFRF</sequence>
<name>A0A8F1B7V4_9STRA</name>
<dbReference type="GeneID" id="67123440"/>
<organism evidence="1">
    <name type="scientific">Fistulifera saprophila</name>
    <dbReference type="NCBI Taxonomy" id="880757"/>
    <lineage>
        <taxon>Eukaryota</taxon>
        <taxon>Sar</taxon>
        <taxon>Stramenopiles</taxon>
        <taxon>Ochrophyta</taxon>
        <taxon>Bacillariophyta</taxon>
        <taxon>Bacillariophyceae</taxon>
        <taxon>Bacillariophycidae</taxon>
        <taxon>Naviculales</taxon>
        <taxon>Naviculaceae</taxon>
        <taxon>Fistulifera</taxon>
    </lineage>
</organism>
<gene>
    <name evidence="1" type="primary">atp8</name>
</gene>
<evidence type="ECO:0000313" key="1">
    <source>
        <dbReference type="EMBL" id="QWM93300.1"/>
    </source>
</evidence>
<accession>A0A8F1B7V4</accession>
<protein>
    <submittedName>
        <fullName evidence="1">ATPase subunit 8</fullName>
    </submittedName>
</protein>
<dbReference type="RefSeq" id="YP_010133810.1">
    <property type="nucleotide sequence ID" value="NC_056789.1"/>
</dbReference>
<geneLocation type="mitochondrion" evidence="1"/>
<reference evidence="1" key="1">
    <citation type="journal article" date="2021" name="Ecol Indic">
        <title>Morphological and molecular identification reveals that waters from an isolated oasis in Tamanrasset (extreme South of Algerian Sahara) are colonized by opportunistic and pollution-tolerant diatom species.</title>
        <authorList>
            <person name="Gastineau R."/>
            <person name="Hamedi C."/>
            <person name="Baba Hamed M.B."/>
            <person name="Abi-Ayad S.-M.E.-A."/>
            <person name="Bak M."/>
            <person name="Lemieux C."/>
            <person name="Turmel M."/>
            <person name="Dobosz S."/>
            <person name="Wrobel R.J."/>
            <person name="Kierzek A."/>
            <person name="Lange-Bertalot H."/>
            <person name="Witkowski A."/>
        </authorList>
    </citation>
    <scope>NUCLEOTIDE SEQUENCE</scope>
    <source>
        <strain evidence="1">SZCZR1829</strain>
    </source>
</reference>
<dbReference type="EMBL" id="MT383640">
    <property type="protein sequence ID" value="QWM93300.1"/>
    <property type="molecule type" value="Genomic_DNA"/>
</dbReference>
<keyword evidence="1" id="KW-0496">Mitochondrion</keyword>
<proteinExistence type="predicted"/>
<dbReference type="AlphaFoldDB" id="A0A8F1B7V4"/>